<name>A0A2S9K756_9BURK</name>
<dbReference type="Proteomes" id="UP000238589">
    <property type="component" value="Unassembled WGS sequence"/>
</dbReference>
<gene>
    <name evidence="1" type="ORF">C6P64_04835</name>
</gene>
<organism evidence="1 2">
    <name type="scientific">Malikia granosa</name>
    <dbReference type="NCBI Taxonomy" id="263067"/>
    <lineage>
        <taxon>Bacteria</taxon>
        <taxon>Pseudomonadati</taxon>
        <taxon>Pseudomonadota</taxon>
        <taxon>Betaproteobacteria</taxon>
        <taxon>Burkholderiales</taxon>
        <taxon>Comamonadaceae</taxon>
        <taxon>Malikia</taxon>
    </lineage>
</organism>
<evidence type="ECO:0000313" key="1">
    <source>
        <dbReference type="EMBL" id="PRD66290.1"/>
    </source>
</evidence>
<dbReference type="RefSeq" id="WP_105747461.1">
    <property type="nucleotide sequence ID" value="NZ_PVLQ01000013.1"/>
</dbReference>
<comment type="caution">
    <text evidence="1">The sequence shown here is derived from an EMBL/GenBank/DDBJ whole genome shotgun (WGS) entry which is preliminary data.</text>
</comment>
<dbReference type="EMBL" id="PVLQ01000013">
    <property type="protein sequence ID" value="PRD66290.1"/>
    <property type="molecule type" value="Genomic_DNA"/>
</dbReference>
<accession>A0A2S9K756</accession>
<evidence type="ECO:0000313" key="2">
    <source>
        <dbReference type="Proteomes" id="UP000238589"/>
    </source>
</evidence>
<protein>
    <submittedName>
        <fullName evidence="1">Uncharacterized protein</fullName>
    </submittedName>
</protein>
<sequence length="73" mass="8132">MKFGFPRLWRRQPASGLPAEIEQARALIEAVDRGGLPLNPAKVNAIARDLGLEVSRQAPVEQTVERIRACLQR</sequence>
<dbReference type="OrthoDB" id="8908743at2"/>
<proteinExistence type="predicted"/>
<keyword evidence="2" id="KW-1185">Reference proteome</keyword>
<dbReference type="AlphaFoldDB" id="A0A2S9K756"/>
<reference evidence="1 2" key="1">
    <citation type="submission" date="2018-03" db="EMBL/GenBank/DDBJ databases">
        <title>Comparative genomics illustrates the genes involved in a hyperalkaliphilic mechanisms of Serpentinomonas isolated from highly-alkaline calcium-rich serpentinized springs.</title>
        <authorList>
            <person name="Suzuki S."/>
            <person name="Ishii S."/>
            <person name="Walworth N."/>
            <person name="Bird L."/>
            <person name="Kuenen J.G."/>
            <person name="Nealson K.H."/>
        </authorList>
    </citation>
    <scope>NUCLEOTIDE SEQUENCE [LARGE SCALE GENOMIC DNA]</scope>
    <source>
        <strain evidence="1 2">P1</strain>
    </source>
</reference>